<evidence type="ECO:0000313" key="2">
    <source>
        <dbReference type="Proteomes" id="UP001459277"/>
    </source>
</evidence>
<feature type="non-terminal residue" evidence="1">
    <location>
        <position position="52"/>
    </location>
</feature>
<dbReference type="EMBL" id="JAZDWU010000005">
    <property type="protein sequence ID" value="KAL0002956.1"/>
    <property type="molecule type" value="Genomic_DNA"/>
</dbReference>
<dbReference type="Proteomes" id="UP001459277">
    <property type="component" value="Unassembled WGS sequence"/>
</dbReference>
<name>A0AAW2D122_9ROSI</name>
<dbReference type="AlphaFoldDB" id="A0AAW2D122"/>
<evidence type="ECO:0000313" key="1">
    <source>
        <dbReference type="EMBL" id="KAL0002956.1"/>
    </source>
</evidence>
<keyword evidence="2" id="KW-1185">Reference proteome</keyword>
<proteinExistence type="predicted"/>
<gene>
    <name evidence="1" type="ORF">SO802_016737</name>
</gene>
<reference evidence="1 2" key="1">
    <citation type="submission" date="2024-01" db="EMBL/GenBank/DDBJ databases">
        <title>A telomere-to-telomere, gap-free genome of sweet tea (Lithocarpus litseifolius).</title>
        <authorList>
            <person name="Zhou J."/>
        </authorList>
    </citation>
    <scope>NUCLEOTIDE SEQUENCE [LARGE SCALE GENOMIC DNA]</scope>
    <source>
        <strain evidence="1">Zhou-2022a</strain>
        <tissue evidence="1">Leaf</tissue>
    </source>
</reference>
<comment type="caution">
    <text evidence="1">The sequence shown here is derived from an EMBL/GenBank/DDBJ whole genome shotgun (WGS) entry which is preliminary data.</text>
</comment>
<sequence length="52" mass="5755">MPASIKDVIFESDSRVVLDALCGTIIPPVSIMDITGGTCHRLQDFKRTQLQH</sequence>
<accession>A0AAW2D122</accession>
<organism evidence="1 2">
    <name type="scientific">Lithocarpus litseifolius</name>
    <dbReference type="NCBI Taxonomy" id="425828"/>
    <lineage>
        <taxon>Eukaryota</taxon>
        <taxon>Viridiplantae</taxon>
        <taxon>Streptophyta</taxon>
        <taxon>Embryophyta</taxon>
        <taxon>Tracheophyta</taxon>
        <taxon>Spermatophyta</taxon>
        <taxon>Magnoliopsida</taxon>
        <taxon>eudicotyledons</taxon>
        <taxon>Gunneridae</taxon>
        <taxon>Pentapetalae</taxon>
        <taxon>rosids</taxon>
        <taxon>fabids</taxon>
        <taxon>Fagales</taxon>
        <taxon>Fagaceae</taxon>
        <taxon>Lithocarpus</taxon>
    </lineage>
</organism>
<evidence type="ECO:0008006" key="3">
    <source>
        <dbReference type="Google" id="ProtNLM"/>
    </source>
</evidence>
<protein>
    <recommendedName>
        <fullName evidence="3">RNase H type-1 domain-containing protein</fullName>
    </recommendedName>
</protein>